<keyword evidence="2" id="KW-1185">Reference proteome</keyword>
<dbReference type="RefSeq" id="WP_205280655.1">
    <property type="nucleotide sequence ID" value="NZ_JAFFPU010000067.1"/>
</dbReference>
<proteinExistence type="predicted"/>
<accession>A0ABS2UE59</accession>
<dbReference type="Proteomes" id="UP000724686">
    <property type="component" value="Unassembled WGS sequence"/>
</dbReference>
<evidence type="ECO:0008006" key="3">
    <source>
        <dbReference type="Google" id="ProtNLM"/>
    </source>
</evidence>
<organism evidence="1 2">
    <name type="scientific">Leptospira ainlahdjerensis</name>
    <dbReference type="NCBI Taxonomy" id="2810033"/>
    <lineage>
        <taxon>Bacteria</taxon>
        <taxon>Pseudomonadati</taxon>
        <taxon>Spirochaetota</taxon>
        <taxon>Spirochaetia</taxon>
        <taxon>Leptospirales</taxon>
        <taxon>Leptospiraceae</taxon>
        <taxon>Leptospira</taxon>
    </lineage>
</organism>
<dbReference type="EMBL" id="JAFFPU010000067">
    <property type="protein sequence ID" value="MBM9578666.1"/>
    <property type="molecule type" value="Genomic_DNA"/>
</dbReference>
<evidence type="ECO:0000313" key="2">
    <source>
        <dbReference type="Proteomes" id="UP000724686"/>
    </source>
</evidence>
<gene>
    <name evidence="1" type="ORF">JWG45_16085</name>
</gene>
<comment type="caution">
    <text evidence="1">The sequence shown here is derived from an EMBL/GenBank/DDBJ whole genome shotgun (WGS) entry which is preliminary data.</text>
</comment>
<protein>
    <recommendedName>
        <fullName evidence="3">Alginate export domain-containing protein</fullName>
    </recommendedName>
</protein>
<name>A0ABS2UE59_9LEPT</name>
<reference evidence="1 2" key="1">
    <citation type="submission" date="2021-02" db="EMBL/GenBank/DDBJ databases">
        <title>Leptospira ainlahdjerensis sp. nov., Leptospira ainazelensis sp. nov., Leptospira abararensis sp. nov. and Leptospira chreensis sp. nov., four new species isolated from water sources in Algeria.</title>
        <authorList>
            <person name="Amara Korba A."/>
            <person name="Kainiu M."/>
            <person name="Vincent A.T."/>
            <person name="Mariet J.-F."/>
            <person name="Veyrier F.J."/>
            <person name="Goarant C."/>
            <person name="Picardeau M."/>
        </authorList>
    </citation>
    <scope>NUCLEOTIDE SEQUENCE [LARGE SCALE GENOMIC DNA]</scope>
    <source>
        <strain evidence="1 2">201903070</strain>
    </source>
</reference>
<dbReference type="NCBIfam" id="NF047476">
    <property type="entry name" value="LA_2168_fam"/>
    <property type="match status" value="1"/>
</dbReference>
<evidence type="ECO:0000313" key="1">
    <source>
        <dbReference type="EMBL" id="MBM9578666.1"/>
    </source>
</evidence>
<sequence length="470" mass="54446">MKRFLVYSLFIICFPLFAAEKNSGWKQLSWFGWGLASGREVRNSSEEDKEGIYKDLRINESLFHTSLDESYFSEHWNLKIQADGFVSSESKFRFYAGRDLFLALKNSKLSLSLGRISEEGKHSSFQDWADGTDGIVVRGNLKEWGNVRIDLFDFYSGYQLFEKNSFRETIRNTKRNQYGTIGEISDLESGSESFRNRYRGGVGYRYNLSFLEGGFKFQYLNLQNWGRYGDDLSTVLNSSGDRDYLTHSTIDLNWKQSGFFCFFSGILVRGQDKTGWNRIRNSGNIPITGEAILVSLGFENSRWKLETFGFLPDRDRRRENGEILELGFVGIGSNPSPVFATNQSLDFYPSAWITEKGFEKQFSLQAGKRQSAWSGINLEYKESMIRFRFYLASYFFLRENEECSGALTFSRDSFQKGYFRESFLQTTLYFPTEEERIRLSFVKLSLGGWMSDPETSHKEFFFQVQSGVVL</sequence>